<dbReference type="EMBL" id="CM042886">
    <property type="protein sequence ID" value="KAI4340065.1"/>
    <property type="molecule type" value="Genomic_DNA"/>
</dbReference>
<comment type="caution">
    <text evidence="1">The sequence shown here is derived from an EMBL/GenBank/DDBJ whole genome shotgun (WGS) entry which is preliminary data.</text>
</comment>
<gene>
    <name evidence="1" type="ORF">MLD38_024938</name>
</gene>
<evidence type="ECO:0000313" key="1">
    <source>
        <dbReference type="EMBL" id="KAI4340065.1"/>
    </source>
</evidence>
<organism evidence="1 2">
    <name type="scientific">Melastoma candidum</name>
    <dbReference type="NCBI Taxonomy" id="119954"/>
    <lineage>
        <taxon>Eukaryota</taxon>
        <taxon>Viridiplantae</taxon>
        <taxon>Streptophyta</taxon>
        <taxon>Embryophyta</taxon>
        <taxon>Tracheophyta</taxon>
        <taxon>Spermatophyta</taxon>
        <taxon>Magnoliopsida</taxon>
        <taxon>eudicotyledons</taxon>
        <taxon>Gunneridae</taxon>
        <taxon>Pentapetalae</taxon>
        <taxon>rosids</taxon>
        <taxon>malvids</taxon>
        <taxon>Myrtales</taxon>
        <taxon>Melastomataceae</taxon>
        <taxon>Melastomatoideae</taxon>
        <taxon>Melastomateae</taxon>
        <taxon>Melastoma</taxon>
    </lineage>
</organism>
<keyword evidence="2" id="KW-1185">Reference proteome</keyword>
<dbReference type="Proteomes" id="UP001057402">
    <property type="component" value="Chromosome 7"/>
</dbReference>
<reference evidence="2" key="1">
    <citation type="journal article" date="2023" name="Front. Plant Sci.">
        <title>Chromosomal-level genome assembly of Melastoma candidum provides insights into trichome evolution.</title>
        <authorList>
            <person name="Zhong Y."/>
            <person name="Wu W."/>
            <person name="Sun C."/>
            <person name="Zou P."/>
            <person name="Liu Y."/>
            <person name="Dai S."/>
            <person name="Zhou R."/>
        </authorList>
    </citation>
    <scope>NUCLEOTIDE SEQUENCE [LARGE SCALE GENOMIC DNA]</scope>
</reference>
<sequence>MGRIITTTSPTSLESRSRLLLLLVPTVSFPFTSFVPSPTQPHLPSLPPYHKKSLGYALAGSFVLKLVDEISLEDI</sequence>
<proteinExistence type="predicted"/>
<accession>A0ACB9NUS7</accession>
<protein>
    <submittedName>
        <fullName evidence="1">Uncharacterized protein</fullName>
    </submittedName>
</protein>
<evidence type="ECO:0000313" key="2">
    <source>
        <dbReference type="Proteomes" id="UP001057402"/>
    </source>
</evidence>
<name>A0ACB9NUS7_9MYRT</name>